<gene>
    <name evidence="2" type="ORF">HELGO_WM29326</name>
</gene>
<sequence>MKYWILIIFVLLLLVDVSGQERVLEIEFKAVYENAPLVLKSEVHQFQEKKIVFTRLKYYITNIELRLGEELVWKEKNSHHLIDLEKIETEKVVLDLPEKVHYDKISYQLGVDSLTNVSGAMGGDLDPTKGMYWAWNSGYINFKLEGVYEDCPTRKNKFQFHIGGYAGNMATVQKIEHGLTNERPIVIKVDVNQFLKELNLVEEHSLMRPSTKSVALAKRAALIFKRNDE</sequence>
<protein>
    <recommendedName>
        <fullName evidence="1">Copper-binding protein MbnP-like domain-containing protein</fullName>
    </recommendedName>
</protein>
<dbReference type="EMBL" id="CACVAQ010000030">
    <property type="protein sequence ID" value="CAA6799368.1"/>
    <property type="molecule type" value="Genomic_DNA"/>
</dbReference>
<reference evidence="2" key="1">
    <citation type="submission" date="2020-01" db="EMBL/GenBank/DDBJ databases">
        <authorList>
            <person name="Meier V. D."/>
            <person name="Meier V D."/>
        </authorList>
    </citation>
    <scope>NUCLEOTIDE SEQUENCE</scope>
    <source>
        <strain evidence="2">HLG_WM_MAG_10</strain>
    </source>
</reference>
<evidence type="ECO:0000313" key="2">
    <source>
        <dbReference type="EMBL" id="CAA6799368.1"/>
    </source>
</evidence>
<dbReference type="InterPro" id="IPR046863">
    <property type="entry name" value="MbnP-like_dom"/>
</dbReference>
<accession>A0A6S6RVZ6</accession>
<dbReference type="Pfam" id="PF20243">
    <property type="entry name" value="MbnP"/>
    <property type="match status" value="1"/>
</dbReference>
<proteinExistence type="predicted"/>
<dbReference type="AlphaFoldDB" id="A0A6S6RVZ6"/>
<feature type="domain" description="Copper-binding protein MbnP-like" evidence="1">
    <location>
        <begin position="24"/>
        <end position="205"/>
    </location>
</feature>
<organism evidence="2">
    <name type="scientific">uncultured Aureispira sp</name>
    <dbReference type="NCBI Taxonomy" id="1331704"/>
    <lineage>
        <taxon>Bacteria</taxon>
        <taxon>Pseudomonadati</taxon>
        <taxon>Bacteroidota</taxon>
        <taxon>Saprospiria</taxon>
        <taxon>Saprospirales</taxon>
        <taxon>Saprospiraceae</taxon>
        <taxon>Aureispira</taxon>
        <taxon>environmental samples</taxon>
    </lineage>
</organism>
<evidence type="ECO:0000259" key="1">
    <source>
        <dbReference type="Pfam" id="PF20243"/>
    </source>
</evidence>
<name>A0A6S6RVZ6_9BACT</name>